<evidence type="ECO:0000259" key="2">
    <source>
        <dbReference type="Pfam" id="PF05193"/>
    </source>
</evidence>
<reference evidence="3 4" key="1">
    <citation type="submission" date="2022-05" db="EMBL/GenBank/DDBJ databases">
        <authorList>
            <consortium name="Genoscope - CEA"/>
            <person name="William W."/>
        </authorList>
    </citation>
    <scope>NUCLEOTIDE SEQUENCE [LARGE SCALE GENOMIC DNA]</scope>
</reference>
<proteinExistence type="predicted"/>
<dbReference type="SUPFAM" id="SSF63411">
    <property type="entry name" value="LuxS/MPP-like metallohydrolase"/>
    <property type="match status" value="2"/>
</dbReference>
<dbReference type="PANTHER" id="PTHR11851:SF226">
    <property type="entry name" value="CYTOCHROME B-C1 COMPLEX SUBUNIT 2, MITOCHONDRIAL"/>
    <property type="match status" value="1"/>
</dbReference>
<accession>A0ABN8R7G7</accession>
<sequence length="473" mass="50731">MLPLWKSVPKASRTLSCRASPLKRLYAYAASPLNEPLSDLQTGSADQADLAPQTVQVSTLENGLKVVSLETYSPKSRVGLFINAASRHETSNTLGITHLLRNAAFLGNEQRSGFRIARELEHNGASLEATCNREHLIYSSDCLRKNLESVVDNLAGAVNDPVFYPWELDEAVKRLKLDLAVKDTQAEINVVEELHRIAFRKTLGNSLYCLPHRAGKFTSDVVKSYTSEIYVGQRMALVGVGVDHNELVDLAKGALSFLPEGEAAPKEATKYHGGEVLTFRPGPLVHAILATEGPSLGSKDLLAFSAYQKLLGVTPYIKWGSNVATNRLMKAATEAASGVCGASAFNASYSDGGLFGCYVIAEAAIAPQVMKSVIGQFSKASKGDISDKDVTRAKNQMKAHLLMNSESQDTLFEDIGSQILAKGSYTSAEAVAAAVDSITKSDILTVAKRVFSGKPTLSAAGDVSTMPGLDELF</sequence>
<dbReference type="Pfam" id="PF05193">
    <property type="entry name" value="Peptidase_M16_C"/>
    <property type="match status" value="1"/>
</dbReference>
<gene>
    <name evidence="3" type="ORF">PEVE_00009700</name>
</gene>
<dbReference type="PANTHER" id="PTHR11851">
    <property type="entry name" value="METALLOPROTEASE"/>
    <property type="match status" value="1"/>
</dbReference>
<feature type="domain" description="Peptidase M16 N-terminal" evidence="1">
    <location>
        <begin position="66"/>
        <end position="209"/>
    </location>
</feature>
<dbReference type="InterPro" id="IPR050361">
    <property type="entry name" value="MPP/UQCRC_Complex"/>
</dbReference>
<dbReference type="EMBL" id="CALNXI010001678">
    <property type="protein sequence ID" value="CAH3174746.1"/>
    <property type="molecule type" value="Genomic_DNA"/>
</dbReference>
<dbReference type="InterPro" id="IPR007863">
    <property type="entry name" value="Peptidase_M16_C"/>
</dbReference>
<feature type="domain" description="Peptidase M16 C-terminal" evidence="2">
    <location>
        <begin position="216"/>
        <end position="397"/>
    </location>
</feature>
<name>A0ABN8R7G7_9CNID</name>
<evidence type="ECO:0000313" key="3">
    <source>
        <dbReference type="EMBL" id="CAH3174746.1"/>
    </source>
</evidence>
<dbReference type="InterPro" id="IPR011765">
    <property type="entry name" value="Pept_M16_N"/>
</dbReference>
<organism evidence="3 4">
    <name type="scientific">Porites evermanni</name>
    <dbReference type="NCBI Taxonomy" id="104178"/>
    <lineage>
        <taxon>Eukaryota</taxon>
        <taxon>Metazoa</taxon>
        <taxon>Cnidaria</taxon>
        <taxon>Anthozoa</taxon>
        <taxon>Hexacorallia</taxon>
        <taxon>Scleractinia</taxon>
        <taxon>Fungiina</taxon>
        <taxon>Poritidae</taxon>
        <taxon>Porites</taxon>
    </lineage>
</organism>
<evidence type="ECO:0000313" key="4">
    <source>
        <dbReference type="Proteomes" id="UP001159427"/>
    </source>
</evidence>
<dbReference type="Proteomes" id="UP001159427">
    <property type="component" value="Unassembled WGS sequence"/>
</dbReference>
<dbReference type="Pfam" id="PF00675">
    <property type="entry name" value="Peptidase_M16"/>
    <property type="match status" value="1"/>
</dbReference>
<dbReference type="Gene3D" id="3.30.830.10">
    <property type="entry name" value="Metalloenzyme, LuxS/M16 peptidase-like"/>
    <property type="match status" value="2"/>
</dbReference>
<comment type="caution">
    <text evidence="3">The sequence shown here is derived from an EMBL/GenBank/DDBJ whole genome shotgun (WGS) entry which is preliminary data.</text>
</comment>
<dbReference type="InterPro" id="IPR011249">
    <property type="entry name" value="Metalloenz_LuxS/M16"/>
</dbReference>
<protein>
    <submittedName>
        <fullName evidence="3">Uncharacterized protein</fullName>
    </submittedName>
</protein>
<evidence type="ECO:0000259" key="1">
    <source>
        <dbReference type="Pfam" id="PF00675"/>
    </source>
</evidence>
<keyword evidence="4" id="KW-1185">Reference proteome</keyword>